<dbReference type="EMBL" id="LQXV01000143">
    <property type="protein sequence ID" value="KXU09565.1"/>
    <property type="molecule type" value="Genomic_DNA"/>
</dbReference>
<reference evidence="4 5" key="1">
    <citation type="submission" date="2016-01" db="EMBL/GenBank/DDBJ databases">
        <title>Highly variable Streptococcus oralis are common among viridans streptococci isolated from primates.</title>
        <authorList>
            <person name="Denapaite D."/>
            <person name="Rieger M."/>
            <person name="Koendgen S."/>
            <person name="Brueckner R."/>
            <person name="Ochigava I."/>
            <person name="Kappeler P."/>
            <person name="Maetz-Rensing K."/>
            <person name="Leendertz F."/>
            <person name="Hakenbeck R."/>
        </authorList>
    </citation>
    <scope>NUCLEOTIDE SEQUENCE [LARGE SCALE GENOMIC DNA]</scope>
    <source>
        <strain evidence="1 4">DD02</strain>
        <strain evidence="2 5">DD03</strain>
    </source>
</reference>
<sequence>MEIQNLLGFILNTSAKLMKRCLDTELKLLSYEDDLSQAEISDKLNTDGAVIEKRISKGLITKTLSKEV</sequence>
<protein>
    <submittedName>
        <fullName evidence="2">Transcriptional regulator, MarR family</fullName>
    </submittedName>
</protein>
<evidence type="ECO:0000313" key="1">
    <source>
        <dbReference type="EMBL" id="KXT73176.1"/>
    </source>
</evidence>
<proteinExistence type="predicted"/>
<dbReference type="Proteomes" id="UP000071927">
    <property type="component" value="Unassembled WGS sequence"/>
</dbReference>
<gene>
    <name evidence="3" type="ORF">SAMN05660328_10587</name>
    <name evidence="1" type="ORF">SGADD02_00317</name>
    <name evidence="2" type="ORF">SGADD03_00687</name>
</gene>
<dbReference type="Proteomes" id="UP000070198">
    <property type="component" value="Unassembled WGS sequence"/>
</dbReference>
<accession>A0A139R4K7</accession>
<evidence type="ECO:0000313" key="5">
    <source>
        <dbReference type="Proteomes" id="UP000071927"/>
    </source>
</evidence>
<evidence type="ECO:0000313" key="2">
    <source>
        <dbReference type="EMBL" id="KXU09565.1"/>
    </source>
</evidence>
<reference evidence="3" key="2">
    <citation type="submission" date="2016-10" db="EMBL/GenBank/DDBJ databases">
        <authorList>
            <person name="de Groot N.N."/>
        </authorList>
    </citation>
    <scope>NUCLEOTIDE SEQUENCE [LARGE SCALE GENOMIC DNA]</scope>
    <source>
        <strain evidence="3">LMG 15572</strain>
    </source>
</reference>
<dbReference type="AlphaFoldDB" id="A0A139R4K7"/>
<dbReference type="EMBL" id="LQOF01000026">
    <property type="protein sequence ID" value="KXT73176.1"/>
    <property type="molecule type" value="Genomic_DNA"/>
</dbReference>
<reference evidence="6" key="3">
    <citation type="submission" date="2016-10" db="EMBL/GenBank/DDBJ databases">
        <authorList>
            <person name="Varghese N."/>
            <person name="Submissions S."/>
        </authorList>
    </citation>
    <scope>NUCLEOTIDE SEQUENCE [LARGE SCALE GENOMIC DNA]</scope>
    <source>
        <strain evidence="6">LMG 15572</strain>
    </source>
</reference>
<organism evidence="2 5">
    <name type="scientific">Streptococcus gallolyticus</name>
    <dbReference type="NCBI Taxonomy" id="315405"/>
    <lineage>
        <taxon>Bacteria</taxon>
        <taxon>Bacillati</taxon>
        <taxon>Bacillota</taxon>
        <taxon>Bacilli</taxon>
        <taxon>Lactobacillales</taxon>
        <taxon>Streptococcaceae</taxon>
        <taxon>Streptococcus</taxon>
    </lineage>
</organism>
<name>A0A139R4K7_9STRE</name>
<dbReference type="PATRIC" id="fig|315405.11.peg.347"/>
<evidence type="ECO:0000313" key="4">
    <source>
        <dbReference type="Proteomes" id="UP000070198"/>
    </source>
</evidence>
<dbReference type="EMBL" id="FPBN01000005">
    <property type="protein sequence ID" value="SFU73477.1"/>
    <property type="molecule type" value="Genomic_DNA"/>
</dbReference>
<dbReference type="Proteomes" id="UP000183629">
    <property type="component" value="Unassembled WGS sequence"/>
</dbReference>
<keyword evidence="6" id="KW-1185">Reference proteome</keyword>
<evidence type="ECO:0000313" key="3">
    <source>
        <dbReference type="EMBL" id="SFU73477.1"/>
    </source>
</evidence>
<evidence type="ECO:0000313" key="6">
    <source>
        <dbReference type="Proteomes" id="UP000183629"/>
    </source>
</evidence>